<sequence length="72" mass="7985">MVNVNKLRGKIVENGMTIGELAKKIGVDRSTFYRKLNSNGETFSIKEANLICTVLGLTSKEATVIFFNQYVA</sequence>
<evidence type="ECO:0000313" key="2">
    <source>
        <dbReference type="EMBL" id="QPR74005.1"/>
    </source>
</evidence>
<dbReference type="PROSITE" id="PS50943">
    <property type="entry name" value="HTH_CROC1"/>
    <property type="match status" value="1"/>
</dbReference>
<dbReference type="Gene3D" id="1.10.260.40">
    <property type="entry name" value="lambda repressor-like DNA-binding domains"/>
    <property type="match status" value="1"/>
</dbReference>
<gene>
    <name evidence="2" type="ORF">I6G80_06995</name>
</gene>
<dbReference type="Proteomes" id="UP000595038">
    <property type="component" value="Chromosome"/>
</dbReference>
<evidence type="ECO:0000259" key="1">
    <source>
        <dbReference type="PROSITE" id="PS50943"/>
    </source>
</evidence>
<dbReference type="InterPro" id="IPR001387">
    <property type="entry name" value="Cro/C1-type_HTH"/>
</dbReference>
<dbReference type="CDD" id="cd00093">
    <property type="entry name" value="HTH_XRE"/>
    <property type="match status" value="1"/>
</dbReference>
<dbReference type="SUPFAM" id="SSF47413">
    <property type="entry name" value="lambda repressor-like DNA-binding domains"/>
    <property type="match status" value="1"/>
</dbReference>
<dbReference type="EMBL" id="CP065647">
    <property type="protein sequence ID" value="QPR74005.1"/>
    <property type="molecule type" value="Genomic_DNA"/>
</dbReference>
<evidence type="ECO:0000313" key="3">
    <source>
        <dbReference type="Proteomes" id="UP000595038"/>
    </source>
</evidence>
<name>A0AB37GP53_BACLI</name>
<feature type="domain" description="HTH cro/C1-type" evidence="1">
    <location>
        <begin position="7"/>
        <end position="62"/>
    </location>
</feature>
<organism evidence="2 3">
    <name type="scientific">Bacillus licheniformis</name>
    <dbReference type="NCBI Taxonomy" id="1402"/>
    <lineage>
        <taxon>Bacteria</taxon>
        <taxon>Bacillati</taxon>
        <taxon>Bacillota</taxon>
        <taxon>Bacilli</taxon>
        <taxon>Bacillales</taxon>
        <taxon>Bacillaceae</taxon>
        <taxon>Bacillus</taxon>
    </lineage>
</organism>
<protein>
    <submittedName>
        <fullName evidence="2">Helix-turn-helix transcriptional regulator</fullName>
    </submittedName>
</protein>
<dbReference type="InterPro" id="IPR010982">
    <property type="entry name" value="Lambda_DNA-bd_dom_sf"/>
</dbReference>
<dbReference type="GO" id="GO:0003677">
    <property type="term" value="F:DNA binding"/>
    <property type="evidence" value="ECO:0007669"/>
    <property type="project" value="InterPro"/>
</dbReference>
<dbReference type="RefSeq" id="WP_003185407.1">
    <property type="nucleotide sequence ID" value="NZ_CAKODR010000003.1"/>
</dbReference>
<reference evidence="2 3" key="1">
    <citation type="submission" date="2020-12" db="EMBL/GenBank/DDBJ databases">
        <title>FDA dAtabase for Regulatory Grade micrObial Sequences (FDA-ARGOS): Supporting development and validation of Infectious Disease Dx tests.</title>
        <authorList>
            <person name="Nelson B."/>
            <person name="Plummer A."/>
            <person name="Tallon L."/>
            <person name="Sadzewicz L."/>
            <person name="Zhao X."/>
            <person name="Boylan J."/>
            <person name="Ott S."/>
            <person name="Bowen H."/>
            <person name="Vavikolanu K."/>
            <person name="Mehta A."/>
            <person name="Aluvathingal J."/>
            <person name="Nadendla S."/>
            <person name="Myers T."/>
            <person name="Yan Y."/>
            <person name="Sichtig H."/>
        </authorList>
    </citation>
    <scope>NUCLEOTIDE SEQUENCE [LARGE SCALE GENOMIC DNA]</scope>
    <source>
        <strain evidence="2 3">FDAARGOS_923</strain>
    </source>
</reference>
<dbReference type="AlphaFoldDB" id="A0AB37GP53"/>
<proteinExistence type="predicted"/>
<dbReference type="Pfam" id="PF13443">
    <property type="entry name" value="HTH_26"/>
    <property type="match status" value="1"/>
</dbReference>
<accession>A0AB37GP53</accession>